<dbReference type="GO" id="GO:0008104">
    <property type="term" value="P:intracellular protein localization"/>
    <property type="evidence" value="ECO:0007669"/>
    <property type="project" value="UniProtKB-ARBA"/>
</dbReference>
<dbReference type="Pfam" id="PF02210">
    <property type="entry name" value="Laminin_G_2"/>
    <property type="match status" value="2"/>
</dbReference>
<dbReference type="GO" id="GO:0007156">
    <property type="term" value="P:homophilic cell adhesion via plasma membrane adhesion molecules"/>
    <property type="evidence" value="ECO:0007669"/>
    <property type="project" value="InterPro"/>
</dbReference>
<dbReference type="SMART" id="SM00179">
    <property type="entry name" value="EGF_CA"/>
    <property type="match status" value="4"/>
</dbReference>
<dbReference type="InterPro" id="IPR001881">
    <property type="entry name" value="EGF-like_Ca-bd_dom"/>
</dbReference>
<dbReference type="PROSITE" id="PS50025">
    <property type="entry name" value="LAM_G_DOMAIN"/>
    <property type="match status" value="2"/>
</dbReference>
<dbReference type="PROSITE" id="PS50268">
    <property type="entry name" value="CADHERIN_2"/>
    <property type="match status" value="17"/>
</dbReference>
<keyword evidence="9 16" id="KW-0130">Cell adhesion</keyword>
<evidence type="ECO:0000256" key="17">
    <source>
        <dbReference type="RuleBase" id="RU004357"/>
    </source>
</evidence>
<keyword evidence="10 19" id="KW-1133">Transmembrane helix</keyword>
<dbReference type="GO" id="GO:0048565">
    <property type="term" value="P:digestive tract development"/>
    <property type="evidence" value="ECO:0007669"/>
    <property type="project" value="UniProtKB-ARBA"/>
</dbReference>
<dbReference type="Pfam" id="PF00028">
    <property type="entry name" value="Cadherin"/>
    <property type="match status" value="14"/>
</dbReference>
<feature type="signal peptide" evidence="20">
    <location>
        <begin position="1"/>
        <end position="21"/>
    </location>
</feature>
<dbReference type="GO" id="GO:0048589">
    <property type="term" value="P:developmental growth"/>
    <property type="evidence" value="ECO:0007669"/>
    <property type="project" value="UniProtKB-ARBA"/>
</dbReference>
<evidence type="ECO:0000256" key="15">
    <source>
        <dbReference type="PROSITE-ProRule" id="PRU00076"/>
    </source>
</evidence>
<comment type="subcellular location">
    <subcellularLocation>
        <location evidence="1 16">Cell membrane</location>
        <topology evidence="1 16">Single-pass type I membrane protein</topology>
    </subcellularLocation>
</comment>
<dbReference type="GO" id="GO:0005509">
    <property type="term" value="F:calcium ion binding"/>
    <property type="evidence" value="ECO:0007669"/>
    <property type="project" value="UniProtKB-UniRule"/>
</dbReference>
<dbReference type="InterPro" id="IPR015919">
    <property type="entry name" value="Cadherin-like_sf"/>
</dbReference>
<keyword evidence="5" id="KW-0479">Metal-binding</keyword>
<dbReference type="SMART" id="SM00112">
    <property type="entry name" value="CA"/>
    <property type="match status" value="17"/>
</dbReference>
<evidence type="ECO:0000256" key="14">
    <source>
        <dbReference type="PROSITE-ProRule" id="PRU00043"/>
    </source>
</evidence>
<dbReference type="SMART" id="SM00282">
    <property type="entry name" value="LamG"/>
    <property type="match status" value="2"/>
</dbReference>
<dbReference type="FunFam" id="2.60.40.60:FF:000058">
    <property type="entry name" value="FAT atypical cadherin 3"/>
    <property type="match status" value="1"/>
</dbReference>
<dbReference type="PRINTS" id="PR00205">
    <property type="entry name" value="CADHERIN"/>
</dbReference>
<dbReference type="InterPro" id="IPR000233">
    <property type="entry name" value="Cadherin_Y-type_LIR"/>
</dbReference>
<dbReference type="InterPro" id="IPR056370">
    <property type="entry name" value="Shg-like_Ig-like"/>
</dbReference>
<evidence type="ECO:0000256" key="5">
    <source>
        <dbReference type="ARBA" id="ARBA00022723"/>
    </source>
</evidence>
<dbReference type="GO" id="GO:0044331">
    <property type="term" value="P:cell-cell adhesion mediated by cadherin"/>
    <property type="evidence" value="ECO:0007669"/>
    <property type="project" value="UniProtKB-ARBA"/>
</dbReference>
<dbReference type="SUPFAM" id="SSF49313">
    <property type="entry name" value="Cadherin-like"/>
    <property type="match status" value="17"/>
</dbReference>
<keyword evidence="4 16" id="KW-0812">Transmembrane</keyword>
<feature type="domain" description="EGF-like" evidence="22">
    <location>
        <begin position="2755"/>
        <end position="2793"/>
    </location>
</feature>
<reference evidence="24" key="1">
    <citation type="submission" date="2013-06" db="EMBL/GenBank/DDBJ databases">
        <title>Upstream open reading frames and Kozak regions of a set of assembled transcriptome sequences from the spider Cupiennius salei.</title>
        <authorList>
            <person name="French A.S."/>
            <person name="Li A.W."/>
            <person name="Meisner S."/>
            <person name="Torkkeli P.H."/>
        </authorList>
    </citation>
    <scope>NUCLEOTIDE SEQUENCE</scope>
    <source>
        <tissue evidence="24">Leg hypodermis</tissue>
    </source>
</reference>
<dbReference type="SUPFAM" id="SSF49899">
    <property type="entry name" value="Concanavalin A-like lectins/glucanases"/>
    <property type="match status" value="2"/>
</dbReference>
<feature type="domain" description="EGF-like" evidence="22">
    <location>
        <begin position="2481"/>
        <end position="2520"/>
    </location>
</feature>
<dbReference type="CDD" id="cd00110">
    <property type="entry name" value="LamG"/>
    <property type="match status" value="2"/>
</dbReference>
<dbReference type="FunFam" id="2.60.40.60:FF:000199">
    <property type="entry name" value="neural-cadherin isoform X1"/>
    <property type="match status" value="1"/>
</dbReference>
<evidence type="ECO:0000256" key="6">
    <source>
        <dbReference type="ARBA" id="ARBA00022729"/>
    </source>
</evidence>
<keyword evidence="7" id="KW-0677">Repeat</keyword>
<protein>
    <submittedName>
        <fullName evidence="24">Putative cadherin</fullName>
    </submittedName>
</protein>
<dbReference type="FunFam" id="2.60.40.60:FF:000128">
    <property type="entry name" value="neural-cadherin isoform X2"/>
    <property type="match status" value="1"/>
</dbReference>
<evidence type="ECO:0000313" key="24">
    <source>
        <dbReference type="EMBL" id="JAA92926.1"/>
    </source>
</evidence>
<dbReference type="FunFam" id="2.60.120.200:FF:000040">
    <property type="entry name" value="neural-cadherin isoform X1"/>
    <property type="match status" value="1"/>
</dbReference>
<evidence type="ECO:0000256" key="1">
    <source>
        <dbReference type="ARBA" id="ARBA00004251"/>
    </source>
</evidence>
<evidence type="ECO:0000259" key="22">
    <source>
        <dbReference type="PROSITE" id="PS50026"/>
    </source>
</evidence>
<dbReference type="GO" id="GO:0030425">
    <property type="term" value="C:dendrite"/>
    <property type="evidence" value="ECO:0007669"/>
    <property type="project" value="UniProtKB-ARBA"/>
</dbReference>
<feature type="domain" description="Cadherin" evidence="23">
    <location>
        <begin position="1638"/>
        <end position="1756"/>
    </location>
</feature>
<dbReference type="FunFam" id="2.60.40.60:FF:000112">
    <property type="entry name" value="neural-cadherin isoform X1"/>
    <property type="match status" value="1"/>
</dbReference>
<dbReference type="GO" id="GO:0005911">
    <property type="term" value="C:cell-cell junction"/>
    <property type="evidence" value="ECO:0007669"/>
    <property type="project" value="UniProtKB-ARBA"/>
</dbReference>
<feature type="domain" description="Cadherin" evidence="23">
    <location>
        <begin position="1202"/>
        <end position="1310"/>
    </location>
</feature>
<feature type="domain" description="Cadherin" evidence="23">
    <location>
        <begin position="1311"/>
        <end position="1410"/>
    </location>
</feature>
<feature type="domain" description="Cadherin" evidence="23">
    <location>
        <begin position="351"/>
        <end position="440"/>
    </location>
</feature>
<dbReference type="FunFam" id="2.60.40.60:FF:000184">
    <property type="entry name" value="neural-cadherin isoform X12"/>
    <property type="match status" value="1"/>
</dbReference>
<evidence type="ECO:0000256" key="12">
    <source>
        <dbReference type="ARBA" id="ARBA00023157"/>
    </source>
</evidence>
<feature type="disulfide bond" evidence="15">
    <location>
        <begin position="2510"/>
        <end position="2519"/>
    </location>
</feature>
<feature type="disulfide bond" evidence="15">
    <location>
        <begin position="2764"/>
        <end position="2781"/>
    </location>
</feature>
<dbReference type="InterPro" id="IPR000742">
    <property type="entry name" value="EGF"/>
</dbReference>
<feature type="domain" description="Cadherin" evidence="23">
    <location>
        <begin position="755"/>
        <end position="864"/>
    </location>
</feature>
<evidence type="ECO:0000256" key="2">
    <source>
        <dbReference type="ARBA" id="ARBA00022475"/>
    </source>
</evidence>
<dbReference type="Gene3D" id="2.60.120.200">
    <property type="match status" value="2"/>
</dbReference>
<feature type="domain" description="Cadherin" evidence="23">
    <location>
        <begin position="1757"/>
        <end position="1861"/>
    </location>
</feature>
<feature type="domain" description="Cadherin" evidence="23">
    <location>
        <begin position="1411"/>
        <end position="1526"/>
    </location>
</feature>
<evidence type="ECO:0000256" key="20">
    <source>
        <dbReference type="SAM" id="SignalP"/>
    </source>
</evidence>
<dbReference type="Pfam" id="PF01049">
    <property type="entry name" value="CADH_Y-type_LIR"/>
    <property type="match status" value="1"/>
</dbReference>
<dbReference type="InterPro" id="IPR039808">
    <property type="entry name" value="Cadherin"/>
</dbReference>
<keyword evidence="2" id="KW-1003">Cell membrane</keyword>
<dbReference type="Gene3D" id="2.60.40.60">
    <property type="entry name" value="Cadherins"/>
    <property type="match status" value="17"/>
</dbReference>
<evidence type="ECO:0000259" key="21">
    <source>
        <dbReference type="PROSITE" id="PS50025"/>
    </source>
</evidence>
<feature type="domain" description="Cadherin" evidence="23">
    <location>
        <begin position="866"/>
        <end position="974"/>
    </location>
</feature>
<dbReference type="GO" id="GO:0045296">
    <property type="term" value="F:cadherin binding"/>
    <property type="evidence" value="ECO:0007669"/>
    <property type="project" value="TreeGrafter"/>
</dbReference>
<sequence>MEPTRIVVVVVVALCAAAASPDVVRVAVPHDVYPGYGITKLDYWGQAFSLMESEFSCLFAVMSDGLLMPTSDLGHLVDSPPLTLVVRQEAENGTLEQMVVLHVVDRSRLVRFSQDSYAGSVLENEPVGTVVEGLDRVFASSDPHHPIVYTFVSGNDGDAFSIVQPASNMTTAITIRTNRVLDRESQEVYDLVIRATDVRESDSAEARVTIAVDNVNDNAPVPDRSVYEFRIPEDLELYSVVGNVSAFDADGDRPVYHLVSRHPVFAVIPKTGQLLLIAAPELKTYKLGVRARDSARPPRSSAPFSVYVEVYSEELELEEEEEPANSSSNEVLFLSRQKRSVRPTKSYEYRETDGSKPGKVMFQLDKKHPQETYKIENPEKWVEVDASGDVKVKEPWDFEQLGKEKTIDFWVFVTGPNINDPERQRVIIHLKDVNDEPPYFINRPLPMQAVVQLNAPPGTPVFKLQARDPDTDHNIHYFLVRDRTGGRFEVDERSGEVRTLGSDPFMLDKEYVLYVKAEDHNGMTEDRQHQSTGEERLSIMGGKRPPQFYMQKYEATIPENQRKDSDIIEVKAKSFADREIRYTLRAQGKGAGTFNIGPTTGVVKLAKDLDYEDLRQPKSYSLIVTATEDSGGFSTSVELTIKVTDVNDNAPRFELPDYQAHNVDEDVAVGTSILQVSASDMDQNKNAEIEYSLDKDDFTIDNKGIIYSNKRLDADVNNTYVLTVRATDRGDPPLTGTATVRIYTENKNDEPPKFSQDVYTPNVDENAGPNTLVTTVVASDKDGDNIYFGFVGGGTVSGMFQIEERTGVIRLISGHIQLDKDKYELNVTARDDGACCKNGALTTHTSTALVVVFITDVNDNKPVFEECTTYAPQVEEGAPSGTQVIKVKAVDNDKGHNGQVRYSIVQQPNQKGTKFIVDEVTGDIRTNKVFDREGDDGRFVSVTVKATDRGNPPLEGVCSFKVEITDINDNPPLFDRQEYRENVKQDTPKGTNILRVSASDEDADNNGAIVYNLTAPYDPSDLDYFEINPDSGWISLKKALDRDQYHLRAIALDKGMPQHRATVEVIIDVVDRANNPPIWDQPVYGPIFIKENYMVGQVVASIKARSGIPDNPTVFYTLMKGSTEQTNKKDTFYLDQRNLNGDTWADIQVNYPLDYERIQQYNLTVRVENNGVQQLASEATVYIVLEDVNDEIPLFIEREQETVLEGMPPGTKVTQVQASDKDGTYPNNKVYYAIESKDQGDKFFSIDRETGEIYTRVEFDREEKQAYAILVRAEDGAASDRPNMKPGEPNSVTKYIRIGIGDKNDNPPYFDQALYEAEVNEDEDIQHTVITVTAKDKDESSRIRYEITQGNIGGAFAVKNETGAIYVAGPLDYESRKEYNLTLVASDALHESSSLVHVRINDINDLPPKFDQPSYITTILEEDAEGMPKSVMKVTATDGDRDRKPDIVYFLTGQGVDDQDPANSKFAINTTTGEIYVLKPLDRDLPHGRSQWRFTVFAEDEGGNGLVGYADVLVNLKDINDNAPFFPYAIYTGNVTENGTAGMTVMTMTATDYDDPNEGTNARLKYSIEQNQVNENGELIFTIDEETGVISTAVCCLDRETNPEYTIKVVAMDGGGLKGTGTATIKIKDINDMPPEFTKKEWQVEVDETEGDNIPETPILVVSVNDGDLLETNRFSYKVIDNAFGADKFTMVTNSDGTGSLKIAKPLDFEDLQQRFGFNITIQVSDHGGESSEPYHVDYAKVRVRLRDINDNKPEFEKPNIEVIVKEDADIGTSLATFRATDADQGGKSRVSYTIDRSSDKKRQFRIDQNGVVRIQRTLDREETPRHQVKILAIDDGTPPRTATATLTVVVSDINDNAPRFLRDYRPVIMEHSPPQKVEEILATDDDDRSKGNGPPFTFRMDPNAPDIIKQFFDVQHDPTGANGDGMAIVTSKERFDREQQKEYLVPIVIKDSGTPSMTGTSTLTVIIGDVNDNRMHPGSKSIFVYNFKGESPPTPIGRVHVEDLDDWDLPDKSFYWENNVAHPNFEVDKDTGLIVMRNVTSGGTYFLRFVVHDRVHTQEVSANVSVTVKEIPEEAIFNSGSIRISGISAEDFVRVWNWTENRQVKSKYQKFRDMIASLTTTRRDNVDIFSVILKQERPPLTDVRFAAHRSPYFKASMLNGIVALNRELIEQDVGINITMVGIDECLMENLNCETSCTNVLMVDRQPIVVNANRTSFVGVNTWVQPKCVCGARDFSEIETCRKRPLPCHNGGRCFESYGGVSCKCPDGYEGPQCQMTTRSFSGRGWAWFPSLQQCEQSHLSLEFMTRKSDGLLLYNGPIANPDVGEAAVQDFISLELQGGRPRLLVDFGSGTAEVMVYGEELLLNDGEWHQVDIFWDRETIRLVIDNCQKAKIEDSDPPKINRSRCEAKANIPPFNEFLNVNTPLQLGGVHHQYLTDYRWQHQHTREGFEGCLKNVIHNSEMYDLGNPGSSSSSSPGCKAADDSCQSNSVARHCEHGTCVGTYNSARCICYPGYFGLRCDKETISKMFQQNSYIKYALSFEPDPYRTDIQLQFRTRQKHGELFRATSKHGREYCILEIRDKKLRLRFNLNHLRSSDEHELWLPNVQVSDGQWHTVRVLRHGSTASIALDGGGGRRYNEILEYEGQHQLMMIEKQNVIAGGDVQYVGPGVTVVDNDFQEGCMNDIRLDQRYLPMENGSENAAVLEWRNLINKCPSNNPCQGIICPKPFICLDLWMQHECRCPEGFTITEDGKNCTDANECLSDPCLNGGRCVNLPNGEGYYCVCPDGFGGLYCGARHEEKVMRLSMAALAAILICLLNILILVLVIVAYTRNRRPNQKYGHGDVDDDVRENIISYDDEGGGEDDMNAYDITPLRIPIDATGTPIGAKPGPEKPGPTAKPEPRQRQLPPGCGHPDGVGDLIRDHLDKADHDPSAPPFDDLRNYAYEGCGSTAGSLSSLASGGEEAEQDFDYLNGWGPRFQKLADMYGPGDSEED</sequence>
<evidence type="ECO:0000256" key="11">
    <source>
        <dbReference type="ARBA" id="ARBA00023136"/>
    </source>
</evidence>
<feature type="domain" description="Cadherin" evidence="23">
    <location>
        <begin position="549"/>
        <end position="653"/>
    </location>
</feature>
<accession>T1DFT0</accession>
<dbReference type="FunFam" id="4.10.900.10:FF:000001">
    <property type="entry name" value="Cadherin 2"/>
    <property type="match status" value="1"/>
</dbReference>
<feature type="domain" description="Cadherin" evidence="23">
    <location>
        <begin position="443"/>
        <end position="548"/>
    </location>
</feature>
<dbReference type="Pfam" id="PF24811">
    <property type="entry name" value="Ig_Shg"/>
    <property type="match status" value="1"/>
</dbReference>
<feature type="region of interest" description="Disordered" evidence="18">
    <location>
        <begin position="2878"/>
        <end position="2937"/>
    </location>
</feature>
<feature type="domain" description="Cadherin" evidence="23">
    <location>
        <begin position="1089"/>
        <end position="1195"/>
    </location>
</feature>
<dbReference type="FunFam" id="2.60.40.60:FF:000032">
    <property type="entry name" value="FAT atypical cadherin 1"/>
    <property type="match status" value="1"/>
</dbReference>
<dbReference type="PROSITE" id="PS00232">
    <property type="entry name" value="CADHERIN_1"/>
    <property type="match status" value="5"/>
</dbReference>
<evidence type="ECO:0000256" key="16">
    <source>
        <dbReference type="RuleBase" id="RU003318"/>
    </source>
</evidence>
<evidence type="ECO:0000256" key="19">
    <source>
        <dbReference type="SAM" id="Phobius"/>
    </source>
</evidence>
<feature type="domain" description="EGF-like" evidence="22">
    <location>
        <begin position="2237"/>
        <end position="2275"/>
    </location>
</feature>
<evidence type="ECO:0000256" key="10">
    <source>
        <dbReference type="ARBA" id="ARBA00022989"/>
    </source>
</evidence>
<keyword evidence="6 20" id="KW-0732">Signal</keyword>
<dbReference type="FunFam" id="2.60.40.60:FF:000182">
    <property type="entry name" value="Blast:Putative neural-cadherin 2"/>
    <property type="match status" value="1"/>
</dbReference>
<dbReference type="EMBL" id="GAKT01000136">
    <property type="protein sequence ID" value="JAA92926.1"/>
    <property type="molecule type" value="mRNA"/>
</dbReference>
<feature type="domain" description="Cadherin" evidence="23">
    <location>
        <begin position="223"/>
        <end position="325"/>
    </location>
</feature>
<feature type="domain" description="Cadherin" evidence="23">
    <location>
        <begin position="1527"/>
        <end position="1637"/>
    </location>
</feature>
<dbReference type="GO" id="GO:0009887">
    <property type="term" value="P:animal organ morphogenesis"/>
    <property type="evidence" value="ECO:0007669"/>
    <property type="project" value="UniProtKB-ARBA"/>
</dbReference>
<evidence type="ECO:0000256" key="3">
    <source>
        <dbReference type="ARBA" id="ARBA00022536"/>
    </source>
</evidence>
<feature type="transmembrane region" description="Helical" evidence="19">
    <location>
        <begin position="2805"/>
        <end position="2828"/>
    </location>
</feature>
<feature type="domain" description="Cadherin" evidence="23">
    <location>
        <begin position="975"/>
        <end position="1079"/>
    </location>
</feature>
<feature type="disulfide bond" evidence="15">
    <location>
        <begin position="2783"/>
        <end position="2792"/>
    </location>
</feature>
<dbReference type="CDD" id="cd11304">
    <property type="entry name" value="Cadherin_repeat"/>
    <property type="match status" value="17"/>
</dbReference>
<dbReference type="PANTHER" id="PTHR24027:SF438">
    <property type="entry name" value="CADHERIN 23"/>
    <property type="match status" value="1"/>
</dbReference>
<feature type="domain" description="Cadherin" evidence="23">
    <location>
        <begin position="1861"/>
        <end position="1980"/>
    </location>
</feature>
<dbReference type="Gene3D" id="4.10.900.10">
    <property type="entry name" value="TCF3-CBD (Catenin binding domain)"/>
    <property type="match status" value="1"/>
</dbReference>
<dbReference type="InterPro" id="IPR002126">
    <property type="entry name" value="Cadherin-like_dom"/>
</dbReference>
<dbReference type="FunFam" id="2.60.40.60:FF:000020">
    <property type="entry name" value="Dachsous cadherin-related 1b"/>
    <property type="match status" value="1"/>
</dbReference>
<feature type="chain" id="PRO_5004586808" evidence="20">
    <location>
        <begin position="22"/>
        <end position="2992"/>
    </location>
</feature>
<evidence type="ECO:0000256" key="9">
    <source>
        <dbReference type="ARBA" id="ARBA00022889"/>
    </source>
</evidence>
<dbReference type="FunFam" id="2.60.40.60:FF:000039">
    <property type="entry name" value="FAT atypical cadherin 3"/>
    <property type="match status" value="1"/>
</dbReference>
<dbReference type="SUPFAM" id="SSF57196">
    <property type="entry name" value="EGF/Laminin"/>
    <property type="match status" value="1"/>
</dbReference>
<evidence type="ECO:0000256" key="18">
    <source>
        <dbReference type="SAM" id="MobiDB-lite"/>
    </source>
</evidence>
<dbReference type="GO" id="GO:0001736">
    <property type="term" value="P:establishment of planar polarity"/>
    <property type="evidence" value="ECO:0007669"/>
    <property type="project" value="UniProtKB-ARBA"/>
</dbReference>
<dbReference type="PANTHER" id="PTHR24027">
    <property type="entry name" value="CADHERIN-23"/>
    <property type="match status" value="1"/>
</dbReference>
<dbReference type="CDD" id="cd00054">
    <property type="entry name" value="EGF_CA"/>
    <property type="match status" value="4"/>
</dbReference>
<dbReference type="InterPro" id="IPR020894">
    <property type="entry name" value="Cadherin_CS"/>
</dbReference>
<dbReference type="Gene3D" id="2.10.25.10">
    <property type="entry name" value="Laminin"/>
    <property type="match status" value="4"/>
</dbReference>
<feature type="domain" description="Laminin G" evidence="21">
    <location>
        <begin position="2523"/>
        <end position="2712"/>
    </location>
</feature>
<feature type="domain" description="Laminin G" evidence="21">
    <location>
        <begin position="2276"/>
        <end position="2478"/>
    </location>
</feature>
<comment type="caution">
    <text evidence="15">Lacks conserved residue(s) required for the propagation of feature annotation.</text>
</comment>
<evidence type="ECO:0000256" key="4">
    <source>
        <dbReference type="ARBA" id="ARBA00022692"/>
    </source>
</evidence>
<feature type="domain" description="Cadherin" evidence="23">
    <location>
        <begin position="655"/>
        <end position="754"/>
    </location>
</feature>
<keyword evidence="8 14" id="KW-0106">Calcium</keyword>
<dbReference type="InterPro" id="IPR013320">
    <property type="entry name" value="ConA-like_dom_sf"/>
</dbReference>
<dbReference type="GO" id="GO:0007424">
    <property type="term" value="P:open tracheal system development"/>
    <property type="evidence" value="ECO:0007669"/>
    <property type="project" value="UniProtKB-ARBA"/>
</dbReference>
<feature type="domain" description="Cadherin" evidence="23">
    <location>
        <begin position="113"/>
        <end position="222"/>
    </location>
</feature>
<dbReference type="FunFam" id="2.60.40.60:FF:000192">
    <property type="entry name" value="neural-cadherin isoform X8"/>
    <property type="match status" value="1"/>
</dbReference>
<dbReference type="GO" id="GO:0016342">
    <property type="term" value="C:catenin complex"/>
    <property type="evidence" value="ECO:0007669"/>
    <property type="project" value="TreeGrafter"/>
</dbReference>
<dbReference type="Pfam" id="PF00008">
    <property type="entry name" value="EGF"/>
    <property type="match status" value="2"/>
</dbReference>
<keyword evidence="3 15" id="KW-0245">EGF-like domain</keyword>
<evidence type="ECO:0000256" key="13">
    <source>
        <dbReference type="ARBA" id="ARBA00023180"/>
    </source>
</evidence>
<dbReference type="InterPro" id="IPR001791">
    <property type="entry name" value="Laminin_G"/>
</dbReference>
<dbReference type="GO" id="GO:0098858">
    <property type="term" value="C:actin-based cell projection"/>
    <property type="evidence" value="ECO:0007669"/>
    <property type="project" value="UniProtKB-ARBA"/>
</dbReference>
<keyword evidence="12 15" id="KW-1015">Disulfide bond</keyword>
<evidence type="ECO:0000256" key="8">
    <source>
        <dbReference type="ARBA" id="ARBA00022837"/>
    </source>
</evidence>
<evidence type="ECO:0000256" key="7">
    <source>
        <dbReference type="ARBA" id="ARBA00022737"/>
    </source>
</evidence>
<dbReference type="SMART" id="SM00181">
    <property type="entry name" value="EGF"/>
    <property type="match status" value="4"/>
</dbReference>
<dbReference type="InterPro" id="IPR027397">
    <property type="entry name" value="Catenin-bd_sf"/>
</dbReference>
<dbReference type="GO" id="GO:0007431">
    <property type="term" value="P:salivary gland development"/>
    <property type="evidence" value="ECO:0007669"/>
    <property type="project" value="UniProtKB-ARBA"/>
</dbReference>
<dbReference type="PROSITE" id="PS01186">
    <property type="entry name" value="EGF_2"/>
    <property type="match status" value="4"/>
</dbReference>
<dbReference type="FunFam" id="2.60.40.60:FF:000274">
    <property type="entry name" value="neural-cadherin isoform X9"/>
    <property type="match status" value="1"/>
</dbReference>
<feature type="compositionally biased region" description="Basic and acidic residues" evidence="18">
    <location>
        <begin position="2918"/>
        <end position="2930"/>
    </location>
</feature>
<keyword evidence="11 19" id="KW-0472">Membrane</keyword>
<feature type="disulfide bond" evidence="15">
    <location>
        <begin position="2265"/>
        <end position="2274"/>
    </location>
</feature>
<keyword evidence="13" id="KW-0325">Glycoprotein</keyword>
<dbReference type="GO" id="GO:0000902">
    <property type="term" value="P:cell morphogenesis"/>
    <property type="evidence" value="ECO:0007669"/>
    <property type="project" value="UniProtKB-ARBA"/>
</dbReference>
<dbReference type="GO" id="GO:0035239">
    <property type="term" value="P:tube morphogenesis"/>
    <property type="evidence" value="ECO:0007669"/>
    <property type="project" value="UniProtKB-ARBA"/>
</dbReference>
<name>T1DFT0_CUPSA</name>
<dbReference type="PROSITE" id="PS50026">
    <property type="entry name" value="EGF_3"/>
    <property type="match status" value="3"/>
</dbReference>
<proteinExistence type="evidence at transcript level"/>
<comment type="function">
    <text evidence="17">Cadherins are calcium-dependent cell adhesion proteins.</text>
</comment>
<dbReference type="FunFam" id="2.60.40.60:FF:000033">
    <property type="entry name" value="FAT atypical cadherin 1"/>
    <property type="match status" value="1"/>
</dbReference>
<dbReference type="GO" id="GO:0007163">
    <property type="term" value="P:establishment or maintenance of cell polarity"/>
    <property type="evidence" value="ECO:0007669"/>
    <property type="project" value="UniProtKB-ARBA"/>
</dbReference>
<evidence type="ECO:0000259" key="23">
    <source>
        <dbReference type="PROSITE" id="PS50268"/>
    </source>
</evidence>
<organism evidence="24">
    <name type="scientific">Cupiennius salei</name>
    <name type="common">American wandering spider</name>
    <dbReference type="NCBI Taxonomy" id="6928"/>
    <lineage>
        <taxon>Eukaryota</taxon>
        <taxon>Metazoa</taxon>
        <taxon>Ecdysozoa</taxon>
        <taxon>Arthropoda</taxon>
        <taxon>Chelicerata</taxon>
        <taxon>Arachnida</taxon>
        <taxon>Araneae</taxon>
        <taxon>Araneomorphae</taxon>
        <taxon>Entelegynae</taxon>
        <taxon>Lycosoidea</taxon>
        <taxon>Ctenidae</taxon>
        <taxon>Cupiennius</taxon>
    </lineage>
</organism>
<dbReference type="PROSITE" id="PS00022">
    <property type="entry name" value="EGF_1"/>
    <property type="match status" value="3"/>
</dbReference>
<dbReference type="GO" id="GO:0016477">
    <property type="term" value="P:cell migration"/>
    <property type="evidence" value="ECO:0007669"/>
    <property type="project" value="TreeGrafter"/>
</dbReference>
<dbReference type="GO" id="GO:0008013">
    <property type="term" value="F:beta-catenin binding"/>
    <property type="evidence" value="ECO:0007669"/>
    <property type="project" value="TreeGrafter"/>
</dbReference>